<dbReference type="Proteomes" id="UP000663860">
    <property type="component" value="Unassembled WGS sequence"/>
</dbReference>
<name>A0A814N0N9_9BILA</name>
<evidence type="ECO:0000313" key="5">
    <source>
        <dbReference type="Proteomes" id="UP000663845"/>
    </source>
</evidence>
<dbReference type="EMBL" id="CAJNOE010000285">
    <property type="protein sequence ID" value="CAF1119548.1"/>
    <property type="molecule type" value="Genomic_DNA"/>
</dbReference>
<dbReference type="Proteomes" id="UP000663868">
    <property type="component" value="Unassembled WGS sequence"/>
</dbReference>
<sequence length="305" mass="34704">MAHTNSNEVENPDINPWGQAILRAKTSLIKPYSKYTEEGLRPRTPNDPYSNLTKEQVSNIETTDSPLFFSKARNSSANGAFRCFRQRQTDSVPMSHLRTGGAVGAGTDYTYITPQAYTSKLPDEYNGCTADAFPKWYPNQAGDRTLKQLRDTVPVERYVSIDMFRRAPTARAGQIIFDHGRPNDGYYYQRNGYDTTWFGSEMPLNRRHILESIHLKTTAEYEQKNAEQQDQYRKAKGKWPHISEYGDQFVLGTAVERIKKTDLERAKEHVGQNPGRHTSLHNNLAARAVLQGRTLINEPSLVVKC</sequence>
<dbReference type="EMBL" id="CAJNOG010000215">
    <property type="protein sequence ID" value="CAF1083865.1"/>
    <property type="molecule type" value="Genomic_DNA"/>
</dbReference>
<accession>A0A814N0N9</accession>
<dbReference type="EMBL" id="CAJOBB010001445">
    <property type="protein sequence ID" value="CAF3858214.1"/>
    <property type="molecule type" value="Genomic_DNA"/>
</dbReference>
<evidence type="ECO:0000313" key="4">
    <source>
        <dbReference type="EMBL" id="CAF3858214.1"/>
    </source>
</evidence>
<dbReference type="Proteomes" id="UP000663844">
    <property type="component" value="Unassembled WGS sequence"/>
</dbReference>
<protein>
    <submittedName>
        <fullName evidence="1">Uncharacterized protein</fullName>
    </submittedName>
</protein>
<reference evidence="1" key="1">
    <citation type="submission" date="2021-02" db="EMBL/GenBank/DDBJ databases">
        <authorList>
            <person name="Nowell W R."/>
        </authorList>
    </citation>
    <scope>NUCLEOTIDE SEQUENCE</scope>
</reference>
<gene>
    <name evidence="2" type="ORF">IZO911_LOCUS24061</name>
    <name evidence="1" type="ORF">JYZ213_LOCUS20446</name>
    <name evidence="4" type="ORF">KXQ929_LOCUS20498</name>
    <name evidence="3" type="ORF">OXD698_LOCUS17090</name>
</gene>
<evidence type="ECO:0000313" key="2">
    <source>
        <dbReference type="EMBL" id="CAF1119548.1"/>
    </source>
</evidence>
<dbReference type="Proteomes" id="UP000663845">
    <property type="component" value="Unassembled WGS sequence"/>
</dbReference>
<dbReference type="AlphaFoldDB" id="A0A814N0N9"/>
<comment type="caution">
    <text evidence="1">The sequence shown here is derived from an EMBL/GenBank/DDBJ whole genome shotgun (WGS) entry which is preliminary data.</text>
</comment>
<dbReference type="EMBL" id="CAJOAZ010001199">
    <property type="protein sequence ID" value="CAF3779978.1"/>
    <property type="molecule type" value="Genomic_DNA"/>
</dbReference>
<organism evidence="1 5">
    <name type="scientific">Adineta steineri</name>
    <dbReference type="NCBI Taxonomy" id="433720"/>
    <lineage>
        <taxon>Eukaryota</taxon>
        <taxon>Metazoa</taxon>
        <taxon>Spiralia</taxon>
        <taxon>Gnathifera</taxon>
        <taxon>Rotifera</taxon>
        <taxon>Eurotatoria</taxon>
        <taxon>Bdelloidea</taxon>
        <taxon>Adinetida</taxon>
        <taxon>Adinetidae</taxon>
        <taxon>Adineta</taxon>
    </lineage>
</organism>
<evidence type="ECO:0000313" key="3">
    <source>
        <dbReference type="EMBL" id="CAF3779978.1"/>
    </source>
</evidence>
<evidence type="ECO:0000313" key="1">
    <source>
        <dbReference type="EMBL" id="CAF1083865.1"/>
    </source>
</evidence>
<proteinExistence type="predicted"/>